<comment type="caution">
    <text evidence="2">The sequence shown here is derived from an EMBL/GenBank/DDBJ whole genome shotgun (WGS) entry which is preliminary data.</text>
</comment>
<gene>
    <name evidence="2" type="ORF">DT376_35665</name>
</gene>
<sequence>FRSRCGFGQKVALDMFGAAGGLMPTRGWTRKTRRQGWCPGAALILGIGQGYMQATPIQLAQMTALLANKGHWIRPHLAKTIDGQPPVDPDPMPDIVLRDPANWDRVDYGMQQVVHGARGTARKVGATSAYLIAGKSGTAQVVAIKQNERYDRSQLLARHRDHALFDG</sequence>
<feature type="domain" description="Penicillin-binding protein transpeptidase" evidence="1">
    <location>
        <begin position="4"/>
        <end position="152"/>
    </location>
</feature>
<accession>A0A367LYN8</accession>
<dbReference type="SUPFAM" id="SSF56601">
    <property type="entry name" value="beta-lactamase/transpeptidase-like"/>
    <property type="match status" value="1"/>
</dbReference>
<dbReference type="Gene3D" id="3.40.710.10">
    <property type="entry name" value="DD-peptidase/beta-lactamase superfamily"/>
    <property type="match status" value="1"/>
</dbReference>
<protein>
    <submittedName>
        <fullName evidence="2">Penicillin-binding protein 2</fullName>
    </submittedName>
</protein>
<evidence type="ECO:0000313" key="2">
    <source>
        <dbReference type="EMBL" id="RCI70230.1"/>
    </source>
</evidence>
<dbReference type="InterPro" id="IPR050515">
    <property type="entry name" value="Beta-lactam/transpept"/>
</dbReference>
<evidence type="ECO:0000259" key="1">
    <source>
        <dbReference type="Pfam" id="PF00905"/>
    </source>
</evidence>
<dbReference type="InterPro" id="IPR012338">
    <property type="entry name" value="Beta-lactam/transpept-like"/>
</dbReference>
<dbReference type="GO" id="GO:0008658">
    <property type="term" value="F:penicillin binding"/>
    <property type="evidence" value="ECO:0007669"/>
    <property type="project" value="InterPro"/>
</dbReference>
<dbReference type="InterPro" id="IPR001460">
    <property type="entry name" value="PCN-bd_Tpept"/>
</dbReference>
<dbReference type="GO" id="GO:0005886">
    <property type="term" value="C:plasma membrane"/>
    <property type="evidence" value="ECO:0007669"/>
    <property type="project" value="TreeGrafter"/>
</dbReference>
<dbReference type="Proteomes" id="UP000253594">
    <property type="component" value="Unassembled WGS sequence"/>
</dbReference>
<feature type="non-terminal residue" evidence="2">
    <location>
        <position position="167"/>
    </location>
</feature>
<reference evidence="2 3" key="1">
    <citation type="submission" date="2018-07" db="EMBL/GenBank/DDBJ databases">
        <title>Mechanisms of high-level aminoglycoside resistance among Gram-negative pathogens in Brazil.</title>
        <authorList>
            <person name="Ballaben A.S."/>
            <person name="Darini A.L.C."/>
            <person name="Doi Y."/>
        </authorList>
    </citation>
    <scope>NUCLEOTIDE SEQUENCE [LARGE SCALE GENOMIC DNA]</scope>
    <source>
        <strain evidence="2 3">B2-305</strain>
    </source>
</reference>
<dbReference type="EMBL" id="QORE01002291">
    <property type="protein sequence ID" value="RCI70230.1"/>
    <property type="molecule type" value="Genomic_DNA"/>
</dbReference>
<feature type="non-terminal residue" evidence="2">
    <location>
        <position position="1"/>
    </location>
</feature>
<proteinExistence type="predicted"/>
<dbReference type="PANTHER" id="PTHR30627">
    <property type="entry name" value="PEPTIDOGLYCAN D,D-TRANSPEPTIDASE"/>
    <property type="match status" value="1"/>
</dbReference>
<evidence type="ECO:0000313" key="3">
    <source>
        <dbReference type="Proteomes" id="UP000253594"/>
    </source>
</evidence>
<dbReference type="AlphaFoldDB" id="A0A367LYN8"/>
<dbReference type="Pfam" id="PF00905">
    <property type="entry name" value="Transpeptidase"/>
    <property type="match status" value="1"/>
</dbReference>
<name>A0A367LYN8_PSEAI</name>
<organism evidence="2 3">
    <name type="scientific">Pseudomonas aeruginosa</name>
    <dbReference type="NCBI Taxonomy" id="287"/>
    <lineage>
        <taxon>Bacteria</taxon>
        <taxon>Pseudomonadati</taxon>
        <taxon>Pseudomonadota</taxon>
        <taxon>Gammaproteobacteria</taxon>
        <taxon>Pseudomonadales</taxon>
        <taxon>Pseudomonadaceae</taxon>
        <taxon>Pseudomonas</taxon>
    </lineage>
</organism>
<dbReference type="PANTHER" id="PTHR30627:SF2">
    <property type="entry name" value="PEPTIDOGLYCAN D,D-TRANSPEPTIDASE MRDA"/>
    <property type="match status" value="1"/>
</dbReference>
<dbReference type="GO" id="GO:0071972">
    <property type="term" value="F:peptidoglycan L,D-transpeptidase activity"/>
    <property type="evidence" value="ECO:0007669"/>
    <property type="project" value="TreeGrafter"/>
</dbReference>
<dbReference type="GO" id="GO:0071555">
    <property type="term" value="P:cell wall organization"/>
    <property type="evidence" value="ECO:0007669"/>
    <property type="project" value="TreeGrafter"/>
</dbReference>